<dbReference type="EMBL" id="CP075865">
    <property type="protein sequence ID" value="QYS96247.1"/>
    <property type="molecule type" value="Genomic_DNA"/>
</dbReference>
<protein>
    <submittedName>
        <fullName evidence="4">Zn(2)-C6 fungal-type domain-containing protein</fullName>
    </submittedName>
</protein>
<dbReference type="InterPro" id="IPR007219">
    <property type="entry name" value="XnlR_reg_dom"/>
</dbReference>
<name>A0A8G0L5N2_9HYPO</name>
<keyword evidence="1" id="KW-0479">Metal-binding</keyword>
<evidence type="ECO:0000313" key="4">
    <source>
        <dbReference type="EMBL" id="QYS96247.1"/>
    </source>
</evidence>
<dbReference type="PANTHER" id="PTHR46910:SF13">
    <property type="entry name" value="SPECIFIC TRANSCRIPTION FACTOR, PUTATIVE (AFU_ORTHOLOGUE AFUA_4G06190)-RELATED"/>
    <property type="match status" value="1"/>
</dbReference>
<dbReference type="SMART" id="SM00066">
    <property type="entry name" value="GAL4"/>
    <property type="match status" value="1"/>
</dbReference>
<evidence type="ECO:0000313" key="5">
    <source>
        <dbReference type="Proteomes" id="UP000826661"/>
    </source>
</evidence>
<proteinExistence type="predicted"/>
<gene>
    <name evidence="4" type="ORF">H0G86_003506</name>
</gene>
<dbReference type="PANTHER" id="PTHR46910">
    <property type="entry name" value="TRANSCRIPTION FACTOR PDR1"/>
    <property type="match status" value="1"/>
</dbReference>
<dbReference type="InterPro" id="IPR050987">
    <property type="entry name" value="AtrR-like"/>
</dbReference>
<organism evidence="4 5">
    <name type="scientific">Trichoderma simmonsii</name>
    <dbReference type="NCBI Taxonomy" id="1491479"/>
    <lineage>
        <taxon>Eukaryota</taxon>
        <taxon>Fungi</taxon>
        <taxon>Dikarya</taxon>
        <taxon>Ascomycota</taxon>
        <taxon>Pezizomycotina</taxon>
        <taxon>Sordariomycetes</taxon>
        <taxon>Hypocreomycetidae</taxon>
        <taxon>Hypocreales</taxon>
        <taxon>Hypocreaceae</taxon>
        <taxon>Trichoderma</taxon>
    </lineage>
</organism>
<dbReference type="PROSITE" id="PS00463">
    <property type="entry name" value="ZN2_CY6_FUNGAL_1"/>
    <property type="match status" value="1"/>
</dbReference>
<dbReference type="InterPro" id="IPR001138">
    <property type="entry name" value="Zn2Cys6_DnaBD"/>
</dbReference>
<evidence type="ECO:0000256" key="2">
    <source>
        <dbReference type="ARBA" id="ARBA00023242"/>
    </source>
</evidence>
<dbReference type="InterPro" id="IPR036864">
    <property type="entry name" value="Zn2-C6_fun-type_DNA-bd_sf"/>
</dbReference>
<keyword evidence="2" id="KW-0539">Nucleus</keyword>
<dbReference type="PROSITE" id="PS50048">
    <property type="entry name" value="ZN2_CY6_FUNGAL_2"/>
    <property type="match status" value="1"/>
</dbReference>
<dbReference type="GO" id="GO:0003677">
    <property type="term" value="F:DNA binding"/>
    <property type="evidence" value="ECO:0007669"/>
    <property type="project" value="InterPro"/>
</dbReference>
<dbReference type="CDD" id="cd12148">
    <property type="entry name" value="fungal_TF_MHR"/>
    <property type="match status" value="1"/>
</dbReference>
<dbReference type="Proteomes" id="UP000826661">
    <property type="component" value="Chromosome II"/>
</dbReference>
<dbReference type="GO" id="GO:0006351">
    <property type="term" value="P:DNA-templated transcription"/>
    <property type="evidence" value="ECO:0007669"/>
    <property type="project" value="InterPro"/>
</dbReference>
<dbReference type="CDD" id="cd00067">
    <property type="entry name" value="GAL4"/>
    <property type="match status" value="1"/>
</dbReference>
<dbReference type="GO" id="GO:0000981">
    <property type="term" value="F:DNA-binding transcription factor activity, RNA polymerase II-specific"/>
    <property type="evidence" value="ECO:0007669"/>
    <property type="project" value="InterPro"/>
</dbReference>
<dbReference type="Pfam" id="PF00172">
    <property type="entry name" value="Zn_clus"/>
    <property type="match status" value="1"/>
</dbReference>
<keyword evidence="5" id="KW-1185">Reference proteome</keyword>
<dbReference type="Gene3D" id="4.10.240.10">
    <property type="entry name" value="Zn(2)-C6 fungal-type DNA-binding domain"/>
    <property type="match status" value="1"/>
</dbReference>
<dbReference type="GO" id="GO:0008270">
    <property type="term" value="F:zinc ion binding"/>
    <property type="evidence" value="ECO:0007669"/>
    <property type="project" value="InterPro"/>
</dbReference>
<dbReference type="Pfam" id="PF04082">
    <property type="entry name" value="Fungal_trans"/>
    <property type="match status" value="1"/>
</dbReference>
<accession>A0A8G0L5N2</accession>
<evidence type="ECO:0000259" key="3">
    <source>
        <dbReference type="PROSITE" id="PS50048"/>
    </source>
</evidence>
<feature type="domain" description="Zn(2)-C6 fungal-type" evidence="3">
    <location>
        <begin position="30"/>
        <end position="60"/>
    </location>
</feature>
<evidence type="ECO:0000256" key="1">
    <source>
        <dbReference type="ARBA" id="ARBA00022723"/>
    </source>
</evidence>
<reference evidence="4 5" key="1">
    <citation type="journal article" date="2021" name="BMC Genomics">
        <title>Telomere-to-telomere genome assembly of asparaginase-producing Trichoderma simmonsii.</title>
        <authorList>
            <person name="Chung D."/>
            <person name="Kwon Y.M."/>
            <person name="Yang Y."/>
        </authorList>
    </citation>
    <scope>NUCLEOTIDE SEQUENCE [LARGE SCALE GENOMIC DNA]</scope>
    <source>
        <strain evidence="4 5">GH-Sj1</strain>
    </source>
</reference>
<dbReference type="SMART" id="SM00906">
    <property type="entry name" value="Fungal_trans"/>
    <property type="match status" value="1"/>
</dbReference>
<sequence>MEKRANRSLSPPQSHADRLARKRKRYVFQACERCKQQKIRCNGKKPCDKCEKRRPEECFYKLRHSVMTELHNVGAVYTNNGEVDIPAEASSHKEPPSTWNAALALDLTKMIQAQSEKLDLLLQKTEDNSRILNKKLIGEPEEYIPLNAEQYSAAMSYKHLLPFFRGPSGMTFYMSAVGMIGSGIESTDRETYSTLDGEIIVENSCENIRNDFNDQDIDNFSTPATASPQYGLPLNTLEEIDGDMAVHLVHLYDNFVGVTHPILAIGVLMRHVRELYPALAAESHSSVRDILVNQMSRSDFNIIKMVFAIAMVIQDSSHEAAATKLHASIQRDVDNTIWAATAEIGDLQVLILVSIYHSIKGNSRLAWRIVGNLTRLILEFGLHKNKVLMSMFKEPSSYQLAINMFWTAFVLDCQLSYSLGLPRHIQDKDIDNSIPLPDNSPYISAMIDYCRLGSRICESISNVFGGSSHYAQEWRESFEFFQDHLNQWQEKHVPKVLDPNSTEPDAIKIRHFSTLLYLRANQLRLVLIRPALYSLQLQEATNSDLWAMAVNIAYDSFQILLDLFGETNIYKMQQTQYNYFLITALGAVLGVLAQEKSALTADKVDDATLTKAREFVTAALDLLKSTTAFSKTSEHQYAKVISLCRRLGILPMTPSENPNPLFDSFDVSLFQDFNGDTDLSHFMLSEYQLGPMWADLDIA</sequence>
<dbReference type="AlphaFoldDB" id="A0A8G0L5N2"/>
<dbReference type="SUPFAM" id="SSF57701">
    <property type="entry name" value="Zn2/Cys6 DNA-binding domain"/>
    <property type="match status" value="1"/>
</dbReference>